<protein>
    <submittedName>
        <fullName evidence="2">Alpha/beta hydrolase</fullName>
    </submittedName>
</protein>
<dbReference type="Pfam" id="PF00561">
    <property type="entry name" value="Abhydrolase_1"/>
    <property type="match status" value="1"/>
</dbReference>
<reference evidence="2 3" key="1">
    <citation type="submission" date="2018-07" db="EMBL/GenBank/DDBJ databases">
        <title>Genome sequencing of Moraxellaceae gen. HYN0046.</title>
        <authorList>
            <person name="Kim M."/>
            <person name="Yi H."/>
        </authorList>
    </citation>
    <scope>NUCLEOTIDE SEQUENCE [LARGE SCALE GENOMIC DNA]</scope>
    <source>
        <strain evidence="2 3">HYN0046</strain>
    </source>
</reference>
<evidence type="ECO:0000313" key="3">
    <source>
        <dbReference type="Proteomes" id="UP000253940"/>
    </source>
</evidence>
<dbReference type="OrthoDB" id="6707619at2"/>
<feature type="domain" description="AB hydrolase-1" evidence="1">
    <location>
        <begin position="50"/>
        <end position="287"/>
    </location>
</feature>
<dbReference type="AlphaFoldDB" id="A0A345PB05"/>
<dbReference type="SUPFAM" id="SSF53474">
    <property type="entry name" value="alpha/beta-Hydrolases"/>
    <property type="match status" value="1"/>
</dbReference>
<dbReference type="PANTHER" id="PTHR43798">
    <property type="entry name" value="MONOACYLGLYCEROL LIPASE"/>
    <property type="match status" value="1"/>
</dbReference>
<dbReference type="InterPro" id="IPR050266">
    <property type="entry name" value="AB_hydrolase_sf"/>
</dbReference>
<dbReference type="GO" id="GO:0016787">
    <property type="term" value="F:hydrolase activity"/>
    <property type="evidence" value="ECO:0007669"/>
    <property type="project" value="UniProtKB-KW"/>
</dbReference>
<evidence type="ECO:0000259" key="1">
    <source>
        <dbReference type="Pfam" id="PF00561"/>
    </source>
</evidence>
<keyword evidence="2" id="KW-0378">Hydrolase</keyword>
<proteinExistence type="predicted"/>
<accession>A0A345PB05</accession>
<dbReference type="Gene3D" id="3.40.50.1820">
    <property type="entry name" value="alpha/beta hydrolase"/>
    <property type="match status" value="1"/>
</dbReference>
<dbReference type="RefSeq" id="WP_114900528.1">
    <property type="nucleotide sequence ID" value="NZ_CP031222.1"/>
</dbReference>
<gene>
    <name evidence="2" type="ORF">HYN46_02060</name>
</gene>
<dbReference type="Proteomes" id="UP000253940">
    <property type="component" value="Chromosome"/>
</dbReference>
<evidence type="ECO:0000313" key="2">
    <source>
        <dbReference type="EMBL" id="AXI04464.1"/>
    </source>
</evidence>
<keyword evidence="3" id="KW-1185">Reference proteome</keyword>
<sequence>MDKVVQHIDTFPFYTEYNRGALKESPRVHWINGWKVEFLAFANEATRHLPPVVILGGAFQNFNSYKYCVEPLLETGSVILVDLPSLGSNDQVHNLVTGERSLDLDIGDLAQILGDWTNSVHLNKVSMMGMSLGSVIAANFAAAHPDKMSRLVLMGVMQQTRKSWRMLIQEACDLLHENRMVEFGQAMVLFLVNHARMKETRMSPTARKLFFQQMSNFGLNERLRYEINANRLLRIKHVPSPSCQTLVATGQYDSFTLPHENAKFALSCPHMQFALIKNADHVPQLQKRRETLELFTTFLRGEPIDQLDGIMPMSREELQQMDRRGEERVKLVDSTCQMTHRTKVDFNMTVNVVDLTYFGLLLEAGSEANAAAILAEPRDLSIHLPSVDSEGNVSTERLSIECLIFEQVGTQVRALLKHGNFETSDRLSAMLTSRAVIRD</sequence>
<dbReference type="InterPro" id="IPR029058">
    <property type="entry name" value="AB_hydrolase_fold"/>
</dbReference>
<dbReference type="PRINTS" id="PR00111">
    <property type="entry name" value="ABHYDROLASE"/>
</dbReference>
<dbReference type="KEGG" id="mbah:HYN46_02060"/>
<dbReference type="InterPro" id="IPR000073">
    <property type="entry name" value="AB_hydrolase_1"/>
</dbReference>
<organism evidence="2 3">
    <name type="scientific">Aquirhabdus parva</name>
    <dbReference type="NCBI Taxonomy" id="2283318"/>
    <lineage>
        <taxon>Bacteria</taxon>
        <taxon>Pseudomonadati</taxon>
        <taxon>Pseudomonadota</taxon>
        <taxon>Gammaproteobacteria</taxon>
        <taxon>Moraxellales</taxon>
        <taxon>Moraxellaceae</taxon>
        <taxon>Aquirhabdus</taxon>
    </lineage>
</organism>
<name>A0A345PB05_9GAMM</name>
<dbReference type="EMBL" id="CP031222">
    <property type="protein sequence ID" value="AXI04464.1"/>
    <property type="molecule type" value="Genomic_DNA"/>
</dbReference>